<dbReference type="PANTHER" id="PTHR31286:SF178">
    <property type="entry name" value="DUF4283 DOMAIN-CONTAINING PROTEIN"/>
    <property type="match status" value="1"/>
</dbReference>
<evidence type="ECO:0000259" key="3">
    <source>
        <dbReference type="PROSITE" id="PS50158"/>
    </source>
</evidence>
<reference evidence="4 5" key="1">
    <citation type="journal article" date="2021" name="Comput. Struct. Biotechnol. J.">
        <title>De novo genome assembly of the potent medicinal plant Rehmannia glutinosa using nanopore technology.</title>
        <authorList>
            <person name="Ma L."/>
            <person name="Dong C."/>
            <person name="Song C."/>
            <person name="Wang X."/>
            <person name="Zheng X."/>
            <person name="Niu Y."/>
            <person name="Chen S."/>
            <person name="Feng W."/>
        </authorList>
    </citation>
    <scope>NUCLEOTIDE SEQUENCE [LARGE SCALE GENOMIC DNA]</scope>
    <source>
        <strain evidence="4">DH-2019</strain>
    </source>
</reference>
<evidence type="ECO:0000256" key="1">
    <source>
        <dbReference type="PROSITE-ProRule" id="PRU00047"/>
    </source>
</evidence>
<proteinExistence type="predicted"/>
<sequence length="339" mass="39176">MATAAFLDRRKIEEFPLTTEENEDITLDSKDVVVSRVECEKSLIGRVFGAKKINFSGFKYTIHNIWHTNEPFTVCEIGENLFQFIFKSREDKIRVRGGRTWSFDSQYIILRDWSEEVINNPEAFKTVELWVQLWNIPFHWLSVDTGRKIGLKFGKLKDIHIPEVGSSRGKHIKILVEVNLDKPLMRGTNIKLNEDAYWVEFKYENLQSFCFYCGHIGHTKRNCQMRKLDIENNNLNEGQFGEWLRASDLGISRSGNKPARTGNEYEMETNKEIKVDAGNCSRDQPLHSDYETGAFRQGISWNSTEKDGIDTKGDALLGVDNKENEMMVDPNPYSDIQSK</sequence>
<evidence type="ECO:0000313" key="4">
    <source>
        <dbReference type="EMBL" id="KAK6119862.1"/>
    </source>
</evidence>
<feature type="region of interest" description="Disordered" evidence="2">
    <location>
        <begin position="320"/>
        <end position="339"/>
    </location>
</feature>
<keyword evidence="1" id="KW-0862">Zinc</keyword>
<dbReference type="Proteomes" id="UP001318860">
    <property type="component" value="Unassembled WGS sequence"/>
</dbReference>
<keyword evidence="5" id="KW-1185">Reference proteome</keyword>
<comment type="caution">
    <text evidence="4">The sequence shown here is derived from an EMBL/GenBank/DDBJ whole genome shotgun (WGS) entry which is preliminary data.</text>
</comment>
<dbReference type="PANTHER" id="PTHR31286">
    <property type="entry name" value="GLYCINE-RICH CELL WALL STRUCTURAL PROTEIN 1.8-LIKE"/>
    <property type="match status" value="1"/>
</dbReference>
<accession>A0ABR0UC07</accession>
<dbReference type="Pfam" id="PF14392">
    <property type="entry name" value="zf-CCHC_4"/>
    <property type="match status" value="1"/>
</dbReference>
<evidence type="ECO:0000313" key="5">
    <source>
        <dbReference type="Proteomes" id="UP001318860"/>
    </source>
</evidence>
<dbReference type="InterPro" id="IPR025836">
    <property type="entry name" value="Zn_knuckle_CX2CX4HX4C"/>
</dbReference>
<dbReference type="InterPro" id="IPR001878">
    <property type="entry name" value="Znf_CCHC"/>
</dbReference>
<feature type="domain" description="CCHC-type" evidence="3">
    <location>
        <begin position="210"/>
        <end position="223"/>
    </location>
</feature>
<evidence type="ECO:0000256" key="2">
    <source>
        <dbReference type="SAM" id="MobiDB-lite"/>
    </source>
</evidence>
<gene>
    <name evidence="4" type="ORF">DH2020_046409</name>
</gene>
<dbReference type="Pfam" id="PF14111">
    <property type="entry name" value="DUF4283"/>
    <property type="match status" value="1"/>
</dbReference>
<keyword evidence="1" id="KW-0863">Zinc-finger</keyword>
<protein>
    <recommendedName>
        <fullName evidence="3">CCHC-type domain-containing protein</fullName>
    </recommendedName>
</protein>
<name>A0ABR0UC07_REHGL</name>
<dbReference type="InterPro" id="IPR040256">
    <property type="entry name" value="At4g02000-like"/>
</dbReference>
<dbReference type="InterPro" id="IPR025558">
    <property type="entry name" value="DUF4283"/>
</dbReference>
<dbReference type="PROSITE" id="PS50158">
    <property type="entry name" value="ZF_CCHC"/>
    <property type="match status" value="1"/>
</dbReference>
<organism evidence="4 5">
    <name type="scientific">Rehmannia glutinosa</name>
    <name type="common">Chinese foxglove</name>
    <dbReference type="NCBI Taxonomy" id="99300"/>
    <lineage>
        <taxon>Eukaryota</taxon>
        <taxon>Viridiplantae</taxon>
        <taxon>Streptophyta</taxon>
        <taxon>Embryophyta</taxon>
        <taxon>Tracheophyta</taxon>
        <taxon>Spermatophyta</taxon>
        <taxon>Magnoliopsida</taxon>
        <taxon>eudicotyledons</taxon>
        <taxon>Gunneridae</taxon>
        <taxon>Pentapetalae</taxon>
        <taxon>asterids</taxon>
        <taxon>lamiids</taxon>
        <taxon>Lamiales</taxon>
        <taxon>Orobanchaceae</taxon>
        <taxon>Rehmannieae</taxon>
        <taxon>Rehmannia</taxon>
    </lineage>
</organism>
<dbReference type="EMBL" id="JABTTQ020003124">
    <property type="protein sequence ID" value="KAK6119862.1"/>
    <property type="molecule type" value="Genomic_DNA"/>
</dbReference>
<keyword evidence="1" id="KW-0479">Metal-binding</keyword>